<evidence type="ECO:0000256" key="6">
    <source>
        <dbReference type="SAM" id="Phobius"/>
    </source>
</evidence>
<keyword evidence="8" id="KW-1185">Reference proteome</keyword>
<evidence type="ECO:0000256" key="1">
    <source>
        <dbReference type="ARBA" id="ARBA00004141"/>
    </source>
</evidence>
<evidence type="ECO:0000313" key="8">
    <source>
        <dbReference type="Proteomes" id="UP000290191"/>
    </source>
</evidence>
<evidence type="ECO:0000256" key="4">
    <source>
        <dbReference type="ARBA" id="ARBA00022989"/>
    </source>
</evidence>
<feature type="transmembrane region" description="Helical" evidence="6">
    <location>
        <begin position="57"/>
        <end position="79"/>
    </location>
</feature>
<sequence>MIIEQKNVFSILAYLVIIIIGLKLSSSIILPFLIAFFLFIIFLPLIKILNKYSVPNSISTLIILLIIIFIIFLFSSYFISANEDIIRNLNFYQNKYQEIIYKIILFFEHLNISFEWSSLIKAVEPGKIIRYITNFFSNMGNIILDISLTILLLMFLLFESNTVLKKTSYFIKTKEGENKIDTFFKNINRYFLIKTFTSLLTGFLIWIILSYFELPHAFFFALITFLLNYIPSIGSFIAAFFAIFASLLQLKDKFVE</sequence>
<dbReference type="GO" id="GO:0055085">
    <property type="term" value="P:transmembrane transport"/>
    <property type="evidence" value="ECO:0007669"/>
    <property type="project" value="TreeGrafter"/>
</dbReference>
<reference evidence="7 8" key="1">
    <citation type="submission" date="2017-10" db="EMBL/GenBank/DDBJ databases">
        <title>Genomics of the genus Arcobacter.</title>
        <authorList>
            <person name="Perez-Cataluna A."/>
            <person name="Figueras M.J."/>
        </authorList>
    </citation>
    <scope>NUCLEOTIDE SEQUENCE [LARGE SCALE GENOMIC DNA]</scope>
    <source>
        <strain evidence="7 8">DSM 24636</strain>
    </source>
</reference>
<proteinExistence type="inferred from homology"/>
<comment type="caution">
    <text evidence="7">The sequence shown here is derived from an EMBL/GenBank/DDBJ whole genome shotgun (WGS) entry which is preliminary data.</text>
</comment>
<name>A0A4Q0Y3H3_9BACT</name>
<gene>
    <name evidence="7" type="ORF">CRV06_01800</name>
</gene>
<dbReference type="Pfam" id="PF01594">
    <property type="entry name" value="AI-2E_transport"/>
    <property type="match status" value="1"/>
</dbReference>
<dbReference type="PANTHER" id="PTHR21716">
    <property type="entry name" value="TRANSMEMBRANE PROTEIN"/>
    <property type="match status" value="1"/>
</dbReference>
<dbReference type="PANTHER" id="PTHR21716:SF64">
    <property type="entry name" value="AI-2 TRANSPORT PROTEIN TQSA"/>
    <property type="match status" value="1"/>
</dbReference>
<feature type="transmembrane region" description="Helical" evidence="6">
    <location>
        <begin position="12"/>
        <end position="45"/>
    </location>
</feature>
<feature type="transmembrane region" description="Helical" evidence="6">
    <location>
        <begin position="139"/>
        <end position="158"/>
    </location>
</feature>
<keyword evidence="3 6" id="KW-0812">Transmembrane</keyword>
<keyword evidence="5 6" id="KW-0472">Membrane</keyword>
<feature type="transmembrane region" description="Helical" evidence="6">
    <location>
        <begin position="218"/>
        <end position="248"/>
    </location>
</feature>
<keyword evidence="4 6" id="KW-1133">Transmembrane helix</keyword>
<accession>A0A4Q0Y3H3</accession>
<comment type="subcellular location">
    <subcellularLocation>
        <location evidence="1">Membrane</location>
        <topology evidence="1">Multi-pass membrane protein</topology>
    </subcellularLocation>
</comment>
<dbReference type="GO" id="GO:0016020">
    <property type="term" value="C:membrane"/>
    <property type="evidence" value="ECO:0007669"/>
    <property type="project" value="UniProtKB-SubCell"/>
</dbReference>
<dbReference type="Proteomes" id="UP000290191">
    <property type="component" value="Unassembled WGS sequence"/>
</dbReference>
<evidence type="ECO:0000256" key="2">
    <source>
        <dbReference type="ARBA" id="ARBA00009773"/>
    </source>
</evidence>
<dbReference type="OrthoDB" id="9799225at2"/>
<feature type="transmembrane region" description="Helical" evidence="6">
    <location>
        <begin position="191"/>
        <end position="212"/>
    </location>
</feature>
<evidence type="ECO:0000256" key="5">
    <source>
        <dbReference type="ARBA" id="ARBA00023136"/>
    </source>
</evidence>
<dbReference type="RefSeq" id="WP_129081091.1">
    <property type="nucleotide sequence ID" value="NZ_CP041070.1"/>
</dbReference>
<evidence type="ECO:0000313" key="7">
    <source>
        <dbReference type="EMBL" id="RXJ64716.1"/>
    </source>
</evidence>
<organism evidence="7 8">
    <name type="scientific">Halarcobacter anaerophilus</name>
    <dbReference type="NCBI Taxonomy" id="877500"/>
    <lineage>
        <taxon>Bacteria</taxon>
        <taxon>Pseudomonadati</taxon>
        <taxon>Campylobacterota</taxon>
        <taxon>Epsilonproteobacteria</taxon>
        <taxon>Campylobacterales</taxon>
        <taxon>Arcobacteraceae</taxon>
        <taxon>Halarcobacter</taxon>
    </lineage>
</organism>
<dbReference type="AlphaFoldDB" id="A0A4Q0Y3H3"/>
<comment type="similarity">
    <text evidence="2">Belongs to the autoinducer-2 exporter (AI-2E) (TC 2.A.86) family.</text>
</comment>
<evidence type="ECO:0008006" key="9">
    <source>
        <dbReference type="Google" id="ProtNLM"/>
    </source>
</evidence>
<dbReference type="InterPro" id="IPR002549">
    <property type="entry name" value="AI-2E-like"/>
</dbReference>
<protein>
    <recommendedName>
        <fullName evidence="9">AI-2E family transporter</fullName>
    </recommendedName>
</protein>
<evidence type="ECO:0000256" key="3">
    <source>
        <dbReference type="ARBA" id="ARBA00022692"/>
    </source>
</evidence>
<dbReference type="EMBL" id="PDKO01000001">
    <property type="protein sequence ID" value="RXJ64716.1"/>
    <property type="molecule type" value="Genomic_DNA"/>
</dbReference>